<gene>
    <name evidence="1" type="ORF">METZ01_LOCUS20339</name>
</gene>
<proteinExistence type="inferred from homology"/>
<evidence type="ECO:0000313" key="1">
    <source>
        <dbReference type="EMBL" id="SUZ67485.1"/>
    </source>
</evidence>
<dbReference type="AlphaFoldDB" id="A0A381PKD1"/>
<reference evidence="1" key="1">
    <citation type="submission" date="2018-05" db="EMBL/GenBank/DDBJ databases">
        <authorList>
            <person name="Lanie J.A."/>
            <person name="Ng W.-L."/>
            <person name="Kazmierczak K.M."/>
            <person name="Andrzejewski T.M."/>
            <person name="Davidsen T.M."/>
            <person name="Wayne K.J."/>
            <person name="Tettelin H."/>
            <person name="Glass J.I."/>
            <person name="Rusch D."/>
            <person name="Podicherti R."/>
            <person name="Tsui H.-C.T."/>
            <person name="Winkler M.E."/>
        </authorList>
    </citation>
    <scope>NUCLEOTIDE SEQUENCE</scope>
</reference>
<sequence>MIGSAQEEVTWENPFSASERREMVSAGLAAANLEPKAIVAVEDVNDNNRWVSHSIAQLPPFDYVYSANSLVQRLFREADYSVTAVQLQNRQVWEGAAIRQALAVDEAWEAALQPEIVVLVRRFGGPERLRKLAPE</sequence>
<dbReference type="HAMAP" id="MF_00243">
    <property type="entry name" value="NMN_adenylyltr"/>
    <property type="match status" value="1"/>
</dbReference>
<dbReference type="InterPro" id="IPR006418">
    <property type="entry name" value="NMN_Atrans_arc"/>
</dbReference>
<dbReference type="EMBL" id="UINC01001013">
    <property type="protein sequence ID" value="SUZ67485.1"/>
    <property type="molecule type" value="Genomic_DNA"/>
</dbReference>
<organism evidence="1">
    <name type="scientific">marine metagenome</name>
    <dbReference type="NCBI Taxonomy" id="408172"/>
    <lineage>
        <taxon>unclassified sequences</taxon>
        <taxon>metagenomes</taxon>
        <taxon>ecological metagenomes</taxon>
    </lineage>
</organism>
<dbReference type="GO" id="GO:0000309">
    <property type="term" value="F:nicotinamide-nucleotide adenylyltransferase activity"/>
    <property type="evidence" value="ECO:0007669"/>
    <property type="project" value="InterPro"/>
</dbReference>
<dbReference type="SUPFAM" id="SSF52374">
    <property type="entry name" value="Nucleotidylyl transferase"/>
    <property type="match status" value="1"/>
</dbReference>
<dbReference type="GO" id="GO:0005737">
    <property type="term" value="C:cytoplasm"/>
    <property type="evidence" value="ECO:0007669"/>
    <property type="project" value="InterPro"/>
</dbReference>
<dbReference type="Gene3D" id="3.40.50.620">
    <property type="entry name" value="HUPs"/>
    <property type="match status" value="1"/>
</dbReference>
<dbReference type="InterPro" id="IPR014729">
    <property type="entry name" value="Rossmann-like_a/b/a_fold"/>
</dbReference>
<name>A0A381PKD1_9ZZZZ</name>
<accession>A0A381PKD1</accession>
<protein>
    <submittedName>
        <fullName evidence="1">Uncharacterized protein</fullName>
    </submittedName>
</protein>
<dbReference type="GO" id="GO:0009435">
    <property type="term" value="P:NAD+ biosynthetic process"/>
    <property type="evidence" value="ECO:0007669"/>
    <property type="project" value="InterPro"/>
</dbReference>